<proteinExistence type="predicted"/>
<protein>
    <recommendedName>
        <fullName evidence="4">Helix-turn-helix domain protein</fullName>
    </recommendedName>
</protein>
<dbReference type="OrthoDB" id="291753at2"/>
<organism evidence="2 3">
    <name type="scientific">Aquisphaera giovannonii</name>
    <dbReference type="NCBI Taxonomy" id="406548"/>
    <lineage>
        <taxon>Bacteria</taxon>
        <taxon>Pseudomonadati</taxon>
        <taxon>Planctomycetota</taxon>
        <taxon>Planctomycetia</taxon>
        <taxon>Isosphaerales</taxon>
        <taxon>Isosphaeraceae</taxon>
        <taxon>Aquisphaera</taxon>
    </lineage>
</organism>
<evidence type="ECO:0000256" key="1">
    <source>
        <dbReference type="SAM" id="MobiDB-lite"/>
    </source>
</evidence>
<gene>
    <name evidence="2" type="ORF">OJF2_14110</name>
</gene>
<name>A0A5B9VX11_9BACT</name>
<evidence type="ECO:0000313" key="3">
    <source>
        <dbReference type="Proteomes" id="UP000324233"/>
    </source>
</evidence>
<accession>A0A5B9VX11</accession>
<keyword evidence="3" id="KW-1185">Reference proteome</keyword>
<dbReference type="RefSeq" id="WP_148592469.1">
    <property type="nucleotide sequence ID" value="NZ_CP042997.1"/>
</dbReference>
<evidence type="ECO:0008006" key="4">
    <source>
        <dbReference type="Google" id="ProtNLM"/>
    </source>
</evidence>
<reference evidence="2 3" key="1">
    <citation type="submission" date="2019-08" db="EMBL/GenBank/DDBJ databases">
        <title>Deep-cultivation of Planctomycetes and their phenomic and genomic characterization uncovers novel biology.</title>
        <authorList>
            <person name="Wiegand S."/>
            <person name="Jogler M."/>
            <person name="Boedeker C."/>
            <person name="Pinto D."/>
            <person name="Vollmers J."/>
            <person name="Rivas-Marin E."/>
            <person name="Kohn T."/>
            <person name="Peeters S.H."/>
            <person name="Heuer A."/>
            <person name="Rast P."/>
            <person name="Oberbeckmann S."/>
            <person name="Bunk B."/>
            <person name="Jeske O."/>
            <person name="Meyerdierks A."/>
            <person name="Storesund J.E."/>
            <person name="Kallscheuer N."/>
            <person name="Luecker S."/>
            <person name="Lage O.M."/>
            <person name="Pohl T."/>
            <person name="Merkel B.J."/>
            <person name="Hornburger P."/>
            <person name="Mueller R.-W."/>
            <person name="Bruemmer F."/>
            <person name="Labrenz M."/>
            <person name="Spormann A.M."/>
            <person name="Op den Camp H."/>
            <person name="Overmann J."/>
            <person name="Amann R."/>
            <person name="Jetten M.S.M."/>
            <person name="Mascher T."/>
            <person name="Medema M.H."/>
            <person name="Devos D.P."/>
            <person name="Kaster A.-K."/>
            <person name="Ovreas L."/>
            <person name="Rohde M."/>
            <person name="Galperin M.Y."/>
            <person name="Jogler C."/>
        </authorList>
    </citation>
    <scope>NUCLEOTIDE SEQUENCE [LARGE SCALE GENOMIC DNA]</scope>
    <source>
        <strain evidence="2 3">OJF2</strain>
    </source>
</reference>
<dbReference type="AlphaFoldDB" id="A0A5B9VX11"/>
<sequence>MPKPCAPRGDATAPQQPIEPLRDIDDLATILKACRRIVERYRASGRLPKPDFQLGRCPRWRPETIRAWIASGGVPAE</sequence>
<dbReference type="EMBL" id="CP042997">
    <property type="protein sequence ID" value="QEH32926.1"/>
    <property type="molecule type" value="Genomic_DNA"/>
</dbReference>
<dbReference type="KEGG" id="agv:OJF2_14110"/>
<evidence type="ECO:0000313" key="2">
    <source>
        <dbReference type="EMBL" id="QEH32926.1"/>
    </source>
</evidence>
<feature type="region of interest" description="Disordered" evidence="1">
    <location>
        <begin position="1"/>
        <end position="20"/>
    </location>
</feature>
<dbReference type="Proteomes" id="UP000324233">
    <property type="component" value="Chromosome"/>
</dbReference>